<dbReference type="GO" id="GO:0004553">
    <property type="term" value="F:hydrolase activity, hydrolyzing O-glycosyl compounds"/>
    <property type="evidence" value="ECO:0007669"/>
    <property type="project" value="InterPro"/>
</dbReference>
<comment type="similarity">
    <text evidence="2 6">Belongs to the dTDP-4-dehydrorhamnose reductase family.</text>
</comment>
<dbReference type="GO" id="GO:0008831">
    <property type="term" value="F:dTDP-4-dehydrorhamnose reductase activity"/>
    <property type="evidence" value="ECO:0007669"/>
    <property type="project" value="UniProtKB-EC"/>
</dbReference>
<evidence type="ECO:0000313" key="8">
    <source>
        <dbReference type="EMBL" id="MBB5711065.1"/>
    </source>
</evidence>
<dbReference type="Pfam" id="PF00232">
    <property type="entry name" value="Glyco_hydro_1"/>
    <property type="match status" value="1"/>
</dbReference>
<dbReference type="InterPro" id="IPR005913">
    <property type="entry name" value="dTDP_dehydrorham_reduct"/>
</dbReference>
<proteinExistence type="inferred from homology"/>
<dbReference type="PANTHER" id="PTHR10491:SF4">
    <property type="entry name" value="METHIONINE ADENOSYLTRANSFERASE 2 SUBUNIT BETA"/>
    <property type="match status" value="1"/>
</dbReference>
<keyword evidence="6 8" id="KW-0560">Oxidoreductase</keyword>
<evidence type="ECO:0000256" key="6">
    <source>
        <dbReference type="RuleBase" id="RU364082"/>
    </source>
</evidence>
<dbReference type="Gene3D" id="3.40.50.720">
    <property type="entry name" value="NAD(P)-binding Rossmann-like Domain"/>
    <property type="match status" value="1"/>
</dbReference>
<dbReference type="GO" id="GO:0005975">
    <property type="term" value="P:carbohydrate metabolic process"/>
    <property type="evidence" value="ECO:0007669"/>
    <property type="project" value="InterPro"/>
</dbReference>
<comment type="caution">
    <text evidence="8">The sequence shown here is derived from an EMBL/GenBank/DDBJ whole genome shotgun (WGS) entry which is preliminary data.</text>
</comment>
<dbReference type="InterPro" id="IPR036291">
    <property type="entry name" value="NAD(P)-bd_dom_sf"/>
</dbReference>
<dbReference type="SUPFAM" id="SSF51445">
    <property type="entry name" value="(Trans)glycosidases"/>
    <property type="match status" value="1"/>
</dbReference>
<feature type="domain" description="RmlD-like substrate binding" evidence="7">
    <location>
        <begin position="448"/>
        <end position="703"/>
    </location>
</feature>
<name>A0A840YFI7_9SPHN</name>
<dbReference type="CDD" id="cd05254">
    <property type="entry name" value="dTDP_HR_like_SDR_e"/>
    <property type="match status" value="1"/>
</dbReference>
<evidence type="ECO:0000256" key="4">
    <source>
        <dbReference type="ARBA" id="ARBA00017099"/>
    </source>
</evidence>
<dbReference type="Gene3D" id="3.90.25.10">
    <property type="entry name" value="UDP-galactose 4-epimerase, domain 1"/>
    <property type="match status" value="1"/>
</dbReference>
<dbReference type="InterPro" id="IPR029903">
    <property type="entry name" value="RmlD-like-bd"/>
</dbReference>
<gene>
    <name evidence="8" type="ORF">FHT02_002306</name>
</gene>
<keyword evidence="6" id="KW-0521">NADP</keyword>
<evidence type="ECO:0000256" key="3">
    <source>
        <dbReference type="ARBA" id="ARBA00012929"/>
    </source>
</evidence>
<dbReference type="Pfam" id="PF04321">
    <property type="entry name" value="RmlD_sub_bind"/>
    <property type="match status" value="1"/>
</dbReference>
<dbReference type="AlphaFoldDB" id="A0A840YFI7"/>
<evidence type="ECO:0000259" key="7">
    <source>
        <dbReference type="Pfam" id="PF04321"/>
    </source>
</evidence>
<comment type="cofactor">
    <cofactor evidence="6">
        <name>Mg(2+)</name>
        <dbReference type="ChEBI" id="CHEBI:18420"/>
    </cofactor>
    <text evidence="6">Binds 1 Mg(2+) ion per monomer.</text>
</comment>
<dbReference type="SUPFAM" id="SSF51735">
    <property type="entry name" value="NAD(P)-binding Rossmann-fold domains"/>
    <property type="match status" value="1"/>
</dbReference>
<reference evidence="8 9" key="1">
    <citation type="submission" date="2020-08" db="EMBL/GenBank/DDBJ databases">
        <title>Genomic Encyclopedia of Type Strains, Phase IV (KMG-IV): sequencing the most valuable type-strain genomes for metagenomic binning, comparative biology and taxonomic classification.</title>
        <authorList>
            <person name="Goeker M."/>
        </authorList>
    </citation>
    <scope>NUCLEOTIDE SEQUENCE [LARGE SCALE GENOMIC DNA]</scope>
    <source>
        <strain evidence="8 9">DSM 26736</strain>
    </source>
</reference>
<keyword evidence="9" id="KW-1185">Reference proteome</keyword>
<dbReference type="GO" id="GO:0019305">
    <property type="term" value="P:dTDP-rhamnose biosynthetic process"/>
    <property type="evidence" value="ECO:0007669"/>
    <property type="project" value="UniProtKB-UniPathway"/>
</dbReference>
<evidence type="ECO:0000256" key="2">
    <source>
        <dbReference type="ARBA" id="ARBA00010944"/>
    </source>
</evidence>
<dbReference type="EC" id="1.1.1.133" evidence="3 6"/>
<dbReference type="UniPathway" id="UPA00124"/>
<comment type="function">
    <text evidence="6">Catalyzes the reduction of dTDP-6-deoxy-L-lyxo-4-hexulose to yield dTDP-L-rhamnose.</text>
</comment>
<dbReference type="EMBL" id="JACIJF010000006">
    <property type="protein sequence ID" value="MBB5711065.1"/>
    <property type="molecule type" value="Genomic_DNA"/>
</dbReference>
<comment type="catalytic activity">
    <reaction evidence="5 6">
        <text>dTDP-beta-L-rhamnose + NADP(+) = dTDP-4-dehydro-beta-L-rhamnose + NADPH + H(+)</text>
        <dbReference type="Rhea" id="RHEA:21796"/>
        <dbReference type="ChEBI" id="CHEBI:15378"/>
        <dbReference type="ChEBI" id="CHEBI:57510"/>
        <dbReference type="ChEBI" id="CHEBI:57783"/>
        <dbReference type="ChEBI" id="CHEBI:58349"/>
        <dbReference type="ChEBI" id="CHEBI:62830"/>
        <dbReference type="EC" id="1.1.1.133"/>
    </reaction>
</comment>
<dbReference type="PANTHER" id="PTHR10491">
    <property type="entry name" value="DTDP-4-DEHYDRORHAMNOSE REDUCTASE"/>
    <property type="match status" value="1"/>
</dbReference>
<protein>
    <recommendedName>
        <fullName evidence="4 6">dTDP-4-dehydrorhamnose reductase</fullName>
        <ecNumber evidence="3 6">1.1.1.133</ecNumber>
    </recommendedName>
</protein>
<dbReference type="InterPro" id="IPR001360">
    <property type="entry name" value="Glyco_hydro_1"/>
</dbReference>
<evidence type="ECO:0000256" key="1">
    <source>
        <dbReference type="ARBA" id="ARBA00004781"/>
    </source>
</evidence>
<dbReference type="Proteomes" id="UP000527143">
    <property type="component" value="Unassembled WGS sequence"/>
</dbReference>
<evidence type="ECO:0000256" key="5">
    <source>
        <dbReference type="ARBA" id="ARBA00048200"/>
    </source>
</evidence>
<dbReference type="Gene3D" id="3.20.20.80">
    <property type="entry name" value="Glycosidases"/>
    <property type="match status" value="1"/>
</dbReference>
<comment type="pathway">
    <text evidence="1 6">Carbohydrate biosynthesis; dTDP-L-rhamnose biosynthesis.</text>
</comment>
<dbReference type="RefSeq" id="WP_343056920.1">
    <property type="nucleotide sequence ID" value="NZ_JACIJF010000006.1"/>
</dbReference>
<organism evidence="8 9">
    <name type="scientific">Sphingomonas xinjiangensis</name>
    <dbReference type="NCBI Taxonomy" id="643568"/>
    <lineage>
        <taxon>Bacteria</taxon>
        <taxon>Pseudomonadati</taxon>
        <taxon>Pseudomonadota</taxon>
        <taxon>Alphaproteobacteria</taxon>
        <taxon>Sphingomonadales</taxon>
        <taxon>Sphingomonadaceae</taxon>
        <taxon>Sphingomonas</taxon>
    </lineage>
</organism>
<evidence type="ECO:0000313" key="9">
    <source>
        <dbReference type="Proteomes" id="UP000527143"/>
    </source>
</evidence>
<sequence>MDLLELWGGPEPTVNRIGDRFQDQSVLSGHHDRDDDLDRMAQLGLHAVRYPVLWERISPEHPDQHDWAWTDQRLNRLRELGMRPIAGLCHHGSGPRYTDMLADSFAPGLAKHARAVAQRYPWITEWTPVNEPVTTARFSALYGHWYPHTQDEGAFWQTLLNQIDAVRLSMQAIREVIPHAKLIQTDDLGRTFSTTAVREQAAFDNARRWMSWDLLCGRVTPQHDLWRRICRHGFEDRLRAIADAPCPPDIIGVNHYLTSDRFLDHRMQRYPAHTRGGNGKQQFADTEAIRVLTPPPPGFIGVLRETWERYGIPIAITEAHNGCTREEQMRWMADAWDAAHQLRGEGVDLRAVTSWALFGSCGWNTLLTAPGIYEPGVWDVSAGTPRETAMVPLLKGLGSDAPKHPVMAGQGWWRRNIRIEHPVTPRPAPMREYLLSPRWSDLGNSPPVLIAGATGTLGQALARYAAHRDIVHVLTSRADLDLSDPASIDAALDRYKPWAVINAAGWVRVDDAEEEADACMAANAEGAVRLAQACAARGIPTVSFSSDLVFDGTAGRPYTERDVPAPLNVYGRSKAQAEAGIAALPGKHLMIRTAAFFSPHDRHNFPVHVVETLSRGQRFAAASDSVVTPTYVPHLCNTTLDLLIDGAEGIWHLANDEALSWAAFAVRVAEAAGLDPSLIDAVPGETLGWKAQRPANAALGSERGVVMPSFARALEAFTQSVARARATEHRTAA</sequence>
<dbReference type="InterPro" id="IPR017853">
    <property type="entry name" value="GH"/>
</dbReference>
<accession>A0A840YFI7</accession>